<proteinExistence type="predicted"/>
<accession>A0ACB7UJF2</accession>
<dbReference type="EMBL" id="CM037025">
    <property type="protein sequence ID" value="KAH7660592.1"/>
    <property type="molecule type" value="Genomic_DNA"/>
</dbReference>
<keyword evidence="2" id="KW-1185">Reference proteome</keyword>
<sequence length="169" mass="19017">MVIQFLQPGINAAVPAQIHVLRRFMDPSLSEYAPSVEEHEWDSDDFVIPSLSVGEPDLVSQNAPEVPDPKAPSKVCEQVIKQEEKIYLGPHGAPPSQTKQQELIAGGHKQRFKQKLKEADRRFGGTGCENKVESLRELVGSKVSNTNMWKGSHRDWLDPHCHESEFDKH</sequence>
<organism evidence="1 2">
    <name type="scientific">Dioscorea alata</name>
    <name type="common">Purple yam</name>
    <dbReference type="NCBI Taxonomy" id="55571"/>
    <lineage>
        <taxon>Eukaryota</taxon>
        <taxon>Viridiplantae</taxon>
        <taxon>Streptophyta</taxon>
        <taxon>Embryophyta</taxon>
        <taxon>Tracheophyta</taxon>
        <taxon>Spermatophyta</taxon>
        <taxon>Magnoliopsida</taxon>
        <taxon>Liliopsida</taxon>
        <taxon>Dioscoreales</taxon>
        <taxon>Dioscoreaceae</taxon>
        <taxon>Dioscorea</taxon>
    </lineage>
</organism>
<name>A0ACB7UJF2_DIOAL</name>
<comment type="caution">
    <text evidence="1">The sequence shown here is derived from an EMBL/GenBank/DDBJ whole genome shotgun (WGS) entry which is preliminary data.</text>
</comment>
<evidence type="ECO:0000313" key="2">
    <source>
        <dbReference type="Proteomes" id="UP000827976"/>
    </source>
</evidence>
<evidence type="ECO:0000313" key="1">
    <source>
        <dbReference type="EMBL" id="KAH7660592.1"/>
    </source>
</evidence>
<reference evidence="2" key="1">
    <citation type="journal article" date="2022" name="Nat. Commun.">
        <title>Chromosome evolution and the genetic basis of agronomically important traits in greater yam.</title>
        <authorList>
            <person name="Bredeson J.V."/>
            <person name="Lyons J.B."/>
            <person name="Oniyinde I.O."/>
            <person name="Okereke N.R."/>
            <person name="Kolade O."/>
            <person name="Nnabue I."/>
            <person name="Nwadili C.O."/>
            <person name="Hribova E."/>
            <person name="Parker M."/>
            <person name="Nwogha J."/>
            <person name="Shu S."/>
            <person name="Carlson J."/>
            <person name="Kariba R."/>
            <person name="Muthemba S."/>
            <person name="Knop K."/>
            <person name="Barton G.J."/>
            <person name="Sherwood A.V."/>
            <person name="Lopez-Montes A."/>
            <person name="Asiedu R."/>
            <person name="Jamnadass R."/>
            <person name="Muchugi A."/>
            <person name="Goodstein D."/>
            <person name="Egesi C.N."/>
            <person name="Featherston J."/>
            <person name="Asfaw A."/>
            <person name="Simpson G.G."/>
            <person name="Dolezel J."/>
            <person name="Hendre P.S."/>
            <person name="Van Deynze A."/>
            <person name="Kumar P.L."/>
            <person name="Obidiegwu J.E."/>
            <person name="Bhattacharjee R."/>
            <person name="Rokhsar D.S."/>
        </authorList>
    </citation>
    <scope>NUCLEOTIDE SEQUENCE [LARGE SCALE GENOMIC DNA]</scope>
    <source>
        <strain evidence="2">cv. TDa95/00328</strain>
    </source>
</reference>
<protein>
    <submittedName>
        <fullName evidence="1">Uncharacterized protein</fullName>
    </submittedName>
</protein>
<gene>
    <name evidence="1" type="ORF">IHE45_15G002800</name>
</gene>
<dbReference type="Proteomes" id="UP000827976">
    <property type="component" value="Chromosome 15"/>
</dbReference>